<dbReference type="GO" id="GO:0008023">
    <property type="term" value="C:transcription elongation factor complex"/>
    <property type="evidence" value="ECO:0007669"/>
    <property type="project" value="TreeGrafter"/>
</dbReference>
<feature type="compositionally biased region" description="Gly residues" evidence="1">
    <location>
        <begin position="26"/>
        <end position="39"/>
    </location>
</feature>
<sequence>GGAGPAAPEDNGTSSFGGSAAASNHGGSGSAGGGGGGTGSSNVSLTGDYMLELKDLQHKIMTLQDNTELQRVVEMIAATGCYEITSATFDFDLCALDVMTVRRLQDFFATS</sequence>
<dbReference type="PANTHER" id="PTHR47827">
    <property type="entry name" value="AHD DOMAIN-CONTAINING PROTEIN"/>
    <property type="match status" value="1"/>
</dbReference>
<dbReference type="AlphaFoldDB" id="A0A182UIB0"/>
<reference evidence="4" key="1">
    <citation type="submission" date="2014-01" db="EMBL/GenBank/DDBJ databases">
        <title>The Genome Sequence of Anopheles melas CM1001059_A (V2).</title>
        <authorList>
            <consortium name="The Broad Institute Genomics Platform"/>
            <person name="Neafsey D.E."/>
            <person name="Besansky N."/>
            <person name="Howell P."/>
            <person name="Walton C."/>
            <person name="Young S.K."/>
            <person name="Zeng Q."/>
            <person name="Gargeya S."/>
            <person name="Fitzgerald M."/>
            <person name="Haas B."/>
            <person name="Abouelleil A."/>
            <person name="Allen A.W."/>
            <person name="Alvarado L."/>
            <person name="Arachchi H.M."/>
            <person name="Berlin A.M."/>
            <person name="Chapman S.B."/>
            <person name="Gainer-Dewar J."/>
            <person name="Goldberg J."/>
            <person name="Griggs A."/>
            <person name="Gujja S."/>
            <person name="Hansen M."/>
            <person name="Howarth C."/>
            <person name="Imamovic A."/>
            <person name="Ireland A."/>
            <person name="Larimer J."/>
            <person name="McCowan C."/>
            <person name="Murphy C."/>
            <person name="Pearson M."/>
            <person name="Poon T.W."/>
            <person name="Priest M."/>
            <person name="Roberts A."/>
            <person name="Saif S."/>
            <person name="Shea T."/>
            <person name="Sisk P."/>
            <person name="Sykes S."/>
            <person name="Wortman J."/>
            <person name="Nusbaum C."/>
            <person name="Birren B."/>
        </authorList>
    </citation>
    <scope>NUCLEOTIDE SEQUENCE [LARGE SCALE GENOMIC DNA]</scope>
    <source>
        <strain evidence="4">CM1001059</strain>
    </source>
</reference>
<keyword evidence="4" id="KW-1185">Reference proteome</keyword>
<dbReference type="Gene3D" id="1.20.1270.290">
    <property type="match status" value="1"/>
</dbReference>
<feature type="region of interest" description="Disordered" evidence="1">
    <location>
        <begin position="1"/>
        <end position="39"/>
    </location>
</feature>
<feature type="domain" description="AF-9 ANC1 homology" evidence="2">
    <location>
        <begin position="49"/>
        <end position="108"/>
    </location>
</feature>
<dbReference type="STRING" id="34690.A0A182UIB0"/>
<dbReference type="GO" id="GO:0003682">
    <property type="term" value="F:chromatin binding"/>
    <property type="evidence" value="ECO:0007669"/>
    <property type="project" value="TreeGrafter"/>
</dbReference>
<dbReference type="InterPro" id="IPR052790">
    <property type="entry name" value="YEATS_domain"/>
</dbReference>
<dbReference type="Pfam" id="PF17793">
    <property type="entry name" value="AHD"/>
    <property type="match status" value="1"/>
</dbReference>
<dbReference type="PANTHER" id="PTHR47827:SF3">
    <property type="entry name" value="AF-9 ANC1 HOMOLOGY DOMAIN-CONTAINING PROTEIN"/>
    <property type="match status" value="1"/>
</dbReference>
<evidence type="ECO:0000256" key="1">
    <source>
        <dbReference type="SAM" id="MobiDB-lite"/>
    </source>
</evidence>
<reference evidence="3" key="2">
    <citation type="submission" date="2020-05" db="UniProtKB">
        <authorList>
            <consortium name="EnsemblMetazoa"/>
        </authorList>
    </citation>
    <scope>IDENTIFICATION</scope>
    <source>
        <strain evidence="3">CM1001059</strain>
    </source>
</reference>
<dbReference type="GO" id="GO:0045893">
    <property type="term" value="P:positive regulation of DNA-templated transcription"/>
    <property type="evidence" value="ECO:0007669"/>
    <property type="project" value="TreeGrafter"/>
</dbReference>
<accession>A0A182UIB0</accession>
<dbReference type="EnsemblMetazoa" id="AMEC020918-RA">
    <property type="protein sequence ID" value="AMEC020918-PA"/>
    <property type="gene ID" value="AMEC020918"/>
</dbReference>
<evidence type="ECO:0000259" key="2">
    <source>
        <dbReference type="Pfam" id="PF17793"/>
    </source>
</evidence>
<feature type="compositionally biased region" description="Low complexity" evidence="1">
    <location>
        <begin position="11"/>
        <end position="25"/>
    </location>
</feature>
<protein>
    <recommendedName>
        <fullName evidence="2">AF-9 ANC1 homology domain-containing protein</fullName>
    </recommendedName>
</protein>
<name>A0A182UIB0_9DIPT</name>
<proteinExistence type="predicted"/>
<organism evidence="3 4">
    <name type="scientific">Anopheles melas</name>
    <dbReference type="NCBI Taxonomy" id="34690"/>
    <lineage>
        <taxon>Eukaryota</taxon>
        <taxon>Metazoa</taxon>
        <taxon>Ecdysozoa</taxon>
        <taxon>Arthropoda</taxon>
        <taxon>Hexapoda</taxon>
        <taxon>Insecta</taxon>
        <taxon>Pterygota</taxon>
        <taxon>Neoptera</taxon>
        <taxon>Endopterygota</taxon>
        <taxon>Diptera</taxon>
        <taxon>Nematocera</taxon>
        <taxon>Culicoidea</taxon>
        <taxon>Culicidae</taxon>
        <taxon>Anophelinae</taxon>
        <taxon>Anopheles</taxon>
    </lineage>
</organism>
<dbReference type="Proteomes" id="UP000075902">
    <property type="component" value="Unassembled WGS sequence"/>
</dbReference>
<dbReference type="InterPro" id="IPR040930">
    <property type="entry name" value="AF-9_AHD"/>
</dbReference>
<evidence type="ECO:0000313" key="3">
    <source>
        <dbReference type="EnsemblMetazoa" id="AMEC020918-PA"/>
    </source>
</evidence>
<evidence type="ECO:0000313" key="4">
    <source>
        <dbReference type="Proteomes" id="UP000075902"/>
    </source>
</evidence>
<dbReference type="VEuPathDB" id="VectorBase:AMEC020918"/>